<proteinExistence type="inferred from homology"/>
<evidence type="ECO:0000313" key="9">
    <source>
        <dbReference type="EMBL" id="GMJ07651.1"/>
    </source>
</evidence>
<dbReference type="Pfam" id="PF00069">
    <property type="entry name" value="Pkinase"/>
    <property type="match status" value="1"/>
</dbReference>
<keyword evidence="4" id="KW-0547">Nucleotide-binding</keyword>
<evidence type="ECO:0000256" key="1">
    <source>
        <dbReference type="ARBA" id="ARBA00005354"/>
    </source>
</evidence>
<evidence type="ECO:0000259" key="8">
    <source>
        <dbReference type="PROSITE" id="PS50011"/>
    </source>
</evidence>
<evidence type="ECO:0000256" key="3">
    <source>
        <dbReference type="ARBA" id="ARBA00022679"/>
    </source>
</evidence>
<dbReference type="OrthoDB" id="9948461at2759"/>
<dbReference type="Proteomes" id="UP001165190">
    <property type="component" value="Unassembled WGS sequence"/>
</dbReference>
<keyword evidence="7" id="KW-0472">Membrane</keyword>
<keyword evidence="2" id="KW-0723">Serine/threonine-protein kinase</keyword>
<dbReference type="AlphaFoldDB" id="A0A9W7J474"/>
<evidence type="ECO:0000313" key="10">
    <source>
        <dbReference type="Proteomes" id="UP001165190"/>
    </source>
</evidence>
<feature type="domain" description="Protein kinase" evidence="8">
    <location>
        <begin position="1"/>
        <end position="128"/>
    </location>
</feature>
<protein>
    <recommendedName>
        <fullName evidence="8">Protein kinase domain-containing protein</fullName>
    </recommendedName>
</protein>
<evidence type="ECO:0000256" key="2">
    <source>
        <dbReference type="ARBA" id="ARBA00022527"/>
    </source>
</evidence>
<keyword evidence="6" id="KW-0067">ATP-binding</keyword>
<evidence type="ECO:0000256" key="4">
    <source>
        <dbReference type="ARBA" id="ARBA00022741"/>
    </source>
</evidence>
<dbReference type="InterPro" id="IPR011009">
    <property type="entry name" value="Kinase-like_dom_sf"/>
</dbReference>
<evidence type="ECO:0000256" key="5">
    <source>
        <dbReference type="ARBA" id="ARBA00022777"/>
    </source>
</evidence>
<dbReference type="GO" id="GO:0004674">
    <property type="term" value="F:protein serine/threonine kinase activity"/>
    <property type="evidence" value="ECO:0007669"/>
    <property type="project" value="UniProtKB-KW"/>
</dbReference>
<accession>A0A9W7J474</accession>
<keyword evidence="5" id="KW-0418">Kinase</keyword>
<evidence type="ECO:0000256" key="7">
    <source>
        <dbReference type="SAM" id="Phobius"/>
    </source>
</evidence>
<feature type="transmembrane region" description="Helical" evidence="7">
    <location>
        <begin position="53"/>
        <end position="71"/>
    </location>
</feature>
<comment type="similarity">
    <text evidence="1">Belongs to the protein kinase superfamily. CAMK Ser/Thr protein kinase family. CaMK subfamily.</text>
</comment>
<evidence type="ECO:0000256" key="6">
    <source>
        <dbReference type="ARBA" id="ARBA00022840"/>
    </source>
</evidence>
<keyword evidence="7" id="KW-0812">Transmembrane</keyword>
<comment type="caution">
    <text evidence="9">The sequence shown here is derived from an EMBL/GenBank/DDBJ whole genome shotgun (WGS) entry which is preliminary data.</text>
</comment>
<dbReference type="Gene3D" id="1.10.510.10">
    <property type="entry name" value="Transferase(Phosphotransferase) domain 1"/>
    <property type="match status" value="1"/>
</dbReference>
<sequence>MIEKQKQKVKHWSLKSYPRLSWFPGEVFKDIVGSAYYIAPEVLRRRYRPEADIWSLGVMLYILLSGVPPFWAESENGVFKAILRGRVDFSSKPWPSISPQAKDLVKKMLNSEPCHVYWGIWWMKSPLQYQ</sequence>
<dbReference type="InterPro" id="IPR000719">
    <property type="entry name" value="Prot_kinase_dom"/>
</dbReference>
<dbReference type="InterPro" id="IPR050205">
    <property type="entry name" value="CDPK_Ser/Thr_kinases"/>
</dbReference>
<dbReference type="PANTHER" id="PTHR24349">
    <property type="entry name" value="SERINE/THREONINE-PROTEIN KINASE"/>
    <property type="match status" value="1"/>
</dbReference>
<keyword evidence="10" id="KW-1185">Reference proteome</keyword>
<reference evidence="9" key="1">
    <citation type="submission" date="2023-05" db="EMBL/GenBank/DDBJ databases">
        <title>Genome and transcriptome analyses reveal genes involved in the formation of fine ridges on petal epidermal cells in Hibiscus trionum.</title>
        <authorList>
            <person name="Koshimizu S."/>
            <person name="Masuda S."/>
            <person name="Ishii T."/>
            <person name="Shirasu K."/>
            <person name="Hoshino A."/>
            <person name="Arita M."/>
        </authorList>
    </citation>
    <scope>NUCLEOTIDE SEQUENCE</scope>
    <source>
        <strain evidence="9">Hamamatsu line</strain>
    </source>
</reference>
<name>A0A9W7J474_HIBTR</name>
<dbReference type="SUPFAM" id="SSF56112">
    <property type="entry name" value="Protein kinase-like (PK-like)"/>
    <property type="match status" value="1"/>
</dbReference>
<gene>
    <name evidence="9" type="ORF">HRI_004434300</name>
</gene>
<dbReference type="GO" id="GO:0005524">
    <property type="term" value="F:ATP binding"/>
    <property type="evidence" value="ECO:0007669"/>
    <property type="project" value="UniProtKB-KW"/>
</dbReference>
<keyword evidence="3" id="KW-0808">Transferase</keyword>
<dbReference type="SMART" id="SM00220">
    <property type="entry name" value="S_TKc"/>
    <property type="match status" value="1"/>
</dbReference>
<keyword evidence="7" id="KW-1133">Transmembrane helix</keyword>
<dbReference type="EMBL" id="BSYR01000048">
    <property type="protein sequence ID" value="GMJ07651.1"/>
    <property type="molecule type" value="Genomic_DNA"/>
</dbReference>
<dbReference type="PROSITE" id="PS50011">
    <property type="entry name" value="PROTEIN_KINASE_DOM"/>
    <property type="match status" value="1"/>
</dbReference>
<organism evidence="9 10">
    <name type="scientific">Hibiscus trionum</name>
    <name type="common">Flower of an hour</name>
    <dbReference type="NCBI Taxonomy" id="183268"/>
    <lineage>
        <taxon>Eukaryota</taxon>
        <taxon>Viridiplantae</taxon>
        <taxon>Streptophyta</taxon>
        <taxon>Embryophyta</taxon>
        <taxon>Tracheophyta</taxon>
        <taxon>Spermatophyta</taxon>
        <taxon>Magnoliopsida</taxon>
        <taxon>eudicotyledons</taxon>
        <taxon>Gunneridae</taxon>
        <taxon>Pentapetalae</taxon>
        <taxon>rosids</taxon>
        <taxon>malvids</taxon>
        <taxon>Malvales</taxon>
        <taxon>Malvaceae</taxon>
        <taxon>Malvoideae</taxon>
        <taxon>Hibiscus</taxon>
    </lineage>
</organism>